<evidence type="ECO:0000313" key="5">
    <source>
        <dbReference type="Proteomes" id="UP000223913"/>
    </source>
</evidence>
<dbReference type="OrthoDB" id="1493818at2"/>
<dbReference type="NCBIfam" id="TIGR04183">
    <property type="entry name" value="Por_Secre_tail"/>
    <property type="match status" value="1"/>
</dbReference>
<gene>
    <name evidence="4" type="ORF">CRP01_03005</name>
</gene>
<dbReference type="InterPro" id="IPR026444">
    <property type="entry name" value="Secre_tail"/>
</dbReference>
<dbReference type="AlphaFoldDB" id="A0A2D0NIN4"/>
<feature type="domain" description="Secretion system C-terminal sorting" evidence="3">
    <location>
        <begin position="203"/>
        <end position="277"/>
    </location>
</feature>
<keyword evidence="5" id="KW-1185">Reference proteome</keyword>
<dbReference type="NCBIfam" id="NF041895">
    <property type="entry name" value="choice_anch_V"/>
    <property type="match status" value="1"/>
</dbReference>
<protein>
    <submittedName>
        <fullName evidence="4">Uncharacterized protein</fullName>
    </submittedName>
</protein>
<feature type="chain" id="PRO_5013175111" evidence="1">
    <location>
        <begin position="23"/>
        <end position="280"/>
    </location>
</feature>
<keyword evidence="1" id="KW-0732">Signal</keyword>
<evidence type="ECO:0000259" key="3">
    <source>
        <dbReference type="Pfam" id="PF18962"/>
    </source>
</evidence>
<dbReference type="Proteomes" id="UP000223913">
    <property type="component" value="Unassembled WGS sequence"/>
</dbReference>
<reference evidence="4 5" key="1">
    <citation type="submission" date="2017-10" db="EMBL/GenBank/DDBJ databases">
        <title>The draft genome sequence of Lewinella nigricans NBRC 102662.</title>
        <authorList>
            <person name="Wang K."/>
        </authorList>
    </citation>
    <scope>NUCLEOTIDE SEQUENCE [LARGE SCALE GENOMIC DNA]</scope>
    <source>
        <strain evidence="4 5">NBRC 102662</strain>
    </source>
</reference>
<dbReference type="EMBL" id="PDUD01000002">
    <property type="protein sequence ID" value="PHN08307.1"/>
    <property type="molecule type" value="Genomic_DNA"/>
</dbReference>
<sequence length="280" mass="29905">MKIRMLYTVFSLIALAIIGWNASDGPAKAQKADRTMSPLSNNSSCSTCHTSGSYSPALNVQLLDGEAAVTTYEPGKTYTLRVAITGADDAAGYGFQSVLLYGDDNLNAGTFGAAPSGMQVTPLNDRMYAEHSARSNSNVFTIDWTAPAGGLGDVRIYAGGNAVNGNGSVSGDVGTFLSDPLVITEAGTSNVRDQELTFDAIRISPNPTRSGALLSLDNSRPGRYLLTVYNAVGQLIEQQSLDLVMGEQSHWIDLDAQPRGLYFLRLTNGQQQLTRKILKQ</sequence>
<name>A0A2D0NIN4_FLAN2</name>
<dbReference type="Gene3D" id="2.60.40.4060">
    <property type="entry name" value="Reeler domain"/>
    <property type="match status" value="1"/>
</dbReference>
<accession>A0A2D0NIN4</accession>
<organism evidence="4 5">
    <name type="scientific">Flavilitoribacter nigricans (strain ATCC 23147 / DSM 23189 / NBRC 102662 / NCIMB 1420 / SS-2)</name>
    <name type="common">Lewinella nigricans</name>
    <dbReference type="NCBI Taxonomy" id="1122177"/>
    <lineage>
        <taxon>Bacteria</taxon>
        <taxon>Pseudomonadati</taxon>
        <taxon>Bacteroidota</taxon>
        <taxon>Saprospiria</taxon>
        <taxon>Saprospirales</taxon>
        <taxon>Lewinellaceae</taxon>
        <taxon>Flavilitoribacter</taxon>
    </lineage>
</organism>
<feature type="domain" description="Reelin" evidence="2">
    <location>
        <begin position="68"/>
        <end position="158"/>
    </location>
</feature>
<feature type="signal peptide" evidence="1">
    <location>
        <begin position="1"/>
        <end position="22"/>
    </location>
</feature>
<dbReference type="Pfam" id="PF02014">
    <property type="entry name" value="Reeler"/>
    <property type="match status" value="1"/>
</dbReference>
<dbReference type="InterPro" id="IPR002861">
    <property type="entry name" value="Reeler_dom"/>
</dbReference>
<evidence type="ECO:0000259" key="2">
    <source>
        <dbReference type="Pfam" id="PF02014"/>
    </source>
</evidence>
<dbReference type="RefSeq" id="WP_099148509.1">
    <property type="nucleotide sequence ID" value="NZ_PDUD01000002.1"/>
</dbReference>
<comment type="caution">
    <text evidence="4">The sequence shown here is derived from an EMBL/GenBank/DDBJ whole genome shotgun (WGS) entry which is preliminary data.</text>
</comment>
<dbReference type="Pfam" id="PF18962">
    <property type="entry name" value="Por_Secre_tail"/>
    <property type="match status" value="1"/>
</dbReference>
<proteinExistence type="predicted"/>
<evidence type="ECO:0000256" key="1">
    <source>
        <dbReference type="SAM" id="SignalP"/>
    </source>
</evidence>
<evidence type="ECO:0000313" key="4">
    <source>
        <dbReference type="EMBL" id="PHN08307.1"/>
    </source>
</evidence>
<dbReference type="InterPro" id="IPR042307">
    <property type="entry name" value="Reeler_sf"/>
</dbReference>